<dbReference type="Proteomes" id="UP001162992">
    <property type="component" value="Chromosome 9"/>
</dbReference>
<name>A0ACC2CQL0_DIPCM</name>
<evidence type="ECO:0000313" key="2">
    <source>
        <dbReference type="Proteomes" id="UP001162992"/>
    </source>
</evidence>
<evidence type="ECO:0000313" key="1">
    <source>
        <dbReference type="EMBL" id="KAJ7543932.1"/>
    </source>
</evidence>
<accession>A0ACC2CQL0</accession>
<organism evidence="1 2">
    <name type="scientific">Diphasiastrum complanatum</name>
    <name type="common">Issler's clubmoss</name>
    <name type="synonym">Lycopodium complanatum</name>
    <dbReference type="NCBI Taxonomy" id="34168"/>
    <lineage>
        <taxon>Eukaryota</taxon>
        <taxon>Viridiplantae</taxon>
        <taxon>Streptophyta</taxon>
        <taxon>Embryophyta</taxon>
        <taxon>Tracheophyta</taxon>
        <taxon>Lycopodiopsida</taxon>
        <taxon>Lycopodiales</taxon>
        <taxon>Lycopodiaceae</taxon>
        <taxon>Lycopodioideae</taxon>
        <taxon>Diphasiastrum</taxon>
    </lineage>
</organism>
<dbReference type="EMBL" id="CM055100">
    <property type="protein sequence ID" value="KAJ7543932.1"/>
    <property type="molecule type" value="Genomic_DNA"/>
</dbReference>
<keyword evidence="2" id="KW-1185">Reference proteome</keyword>
<reference evidence="2" key="1">
    <citation type="journal article" date="2024" name="Proc. Natl. Acad. Sci. U.S.A.">
        <title>Extraordinary preservation of gene collinearity over three hundred million years revealed in homosporous lycophytes.</title>
        <authorList>
            <person name="Li C."/>
            <person name="Wickell D."/>
            <person name="Kuo L.Y."/>
            <person name="Chen X."/>
            <person name="Nie B."/>
            <person name="Liao X."/>
            <person name="Peng D."/>
            <person name="Ji J."/>
            <person name="Jenkins J."/>
            <person name="Williams M."/>
            <person name="Shu S."/>
            <person name="Plott C."/>
            <person name="Barry K."/>
            <person name="Rajasekar S."/>
            <person name="Grimwood J."/>
            <person name="Han X."/>
            <person name="Sun S."/>
            <person name="Hou Z."/>
            <person name="He W."/>
            <person name="Dai G."/>
            <person name="Sun C."/>
            <person name="Schmutz J."/>
            <person name="Leebens-Mack J.H."/>
            <person name="Li F.W."/>
            <person name="Wang L."/>
        </authorList>
    </citation>
    <scope>NUCLEOTIDE SEQUENCE [LARGE SCALE GENOMIC DNA]</scope>
    <source>
        <strain evidence="2">cv. PW_Plant_1</strain>
    </source>
</reference>
<protein>
    <submittedName>
        <fullName evidence="1">Uncharacterized protein</fullName>
    </submittedName>
</protein>
<proteinExistence type="predicted"/>
<comment type="caution">
    <text evidence="1">The sequence shown here is derived from an EMBL/GenBank/DDBJ whole genome shotgun (WGS) entry which is preliminary data.</text>
</comment>
<gene>
    <name evidence="1" type="ORF">O6H91_09G058900</name>
</gene>
<sequence length="419" mass="48321">MELLVGAMLGILGLLLWISFLQKTAQKGNLPPGSMGWPLLGKTVEFSLALSSKTPDSFIEKHRKVYGDLFKTHLFGHPTIISLDPQVNKFVLQNEGRYFTASYPKSFVDLFGKNSMLAATGEMHKSQRNATLNFLYSKNSRQKHISDVESYLHMAMSSWRDRVVLVEPEAKKARKNLVEKLHSIAEKRRKEKESSHDDMLQFLLLRSNAEGKDQPFSDEELVDQMIFLLSAGHDTVASAITSTVNLLMQFPESLTQLRDEHFSILKCKQPGQPLSWDDYKSMQFTQQVVNEVLRMTNVGFGVFRTAIEDIQIKGYAIPKGWKFLTYLRSAHLQDENYPEPTRFNPWRWQDQNKVNVAFMPFGDGKRKCVGSEFARLELSIFIHFLVTRFRSWELVEHDYIRYFPIPHTGKGFPIKLENF</sequence>